<keyword evidence="2" id="KW-1185">Reference proteome</keyword>
<organism evidence="1 2">
    <name type="scientific">Companilactobacillus versmoldensis DSM 14857 = KCTC 3814</name>
    <dbReference type="NCBI Taxonomy" id="1423815"/>
    <lineage>
        <taxon>Bacteria</taxon>
        <taxon>Bacillati</taxon>
        <taxon>Bacillota</taxon>
        <taxon>Bacilli</taxon>
        <taxon>Lactobacillales</taxon>
        <taxon>Lactobacillaceae</taxon>
        <taxon>Companilactobacillus</taxon>
    </lineage>
</organism>
<reference evidence="1 2" key="1">
    <citation type="journal article" date="2015" name="Genome Announc.">
        <title>Expanding the biotechnology potential of lactobacilli through comparative genomics of 213 strains and associated genera.</title>
        <authorList>
            <person name="Sun Z."/>
            <person name="Harris H.M."/>
            <person name="McCann A."/>
            <person name="Guo C."/>
            <person name="Argimon S."/>
            <person name="Zhang W."/>
            <person name="Yang X."/>
            <person name="Jeffery I.B."/>
            <person name="Cooney J.C."/>
            <person name="Kagawa T.F."/>
            <person name="Liu W."/>
            <person name="Song Y."/>
            <person name="Salvetti E."/>
            <person name="Wrobel A."/>
            <person name="Rasinkangas P."/>
            <person name="Parkhill J."/>
            <person name="Rea M.C."/>
            <person name="O'Sullivan O."/>
            <person name="Ritari J."/>
            <person name="Douillard F.P."/>
            <person name="Paul Ross R."/>
            <person name="Yang R."/>
            <person name="Briner A.E."/>
            <person name="Felis G.E."/>
            <person name="de Vos W.M."/>
            <person name="Barrangou R."/>
            <person name="Klaenhammer T.R."/>
            <person name="Caufield P.W."/>
            <person name="Cui Y."/>
            <person name="Zhang H."/>
            <person name="O'Toole P.W."/>
        </authorList>
    </citation>
    <scope>NUCLEOTIDE SEQUENCE [LARGE SCALE GENOMIC DNA]</scope>
    <source>
        <strain evidence="1 2">DSM 14857</strain>
    </source>
</reference>
<dbReference type="PATRIC" id="fig|1423815.3.peg.1266"/>
<gene>
    <name evidence="1" type="ORF">FC27_GL001235</name>
</gene>
<dbReference type="AlphaFoldDB" id="A0A0R1SGR8"/>
<dbReference type="EMBL" id="AZFA01000025">
    <property type="protein sequence ID" value="KRL65866.1"/>
    <property type="molecule type" value="Genomic_DNA"/>
</dbReference>
<evidence type="ECO:0000313" key="2">
    <source>
        <dbReference type="Proteomes" id="UP000051647"/>
    </source>
</evidence>
<accession>A0A0R1SGR8</accession>
<sequence length="74" mass="8351">MHLLQESTKQETFENRQIVGQTIKGSEILTESGLVSVHGIYYRYILNNGQAVDVQDDYTIIEANGNILTLEPLK</sequence>
<comment type="caution">
    <text evidence="1">The sequence shown here is derived from an EMBL/GenBank/DDBJ whole genome shotgun (WGS) entry which is preliminary data.</text>
</comment>
<protein>
    <submittedName>
        <fullName evidence="1">Uncharacterized protein</fullName>
    </submittedName>
</protein>
<proteinExistence type="predicted"/>
<name>A0A0R1SGR8_9LACO</name>
<dbReference type="eggNOG" id="COG4226">
    <property type="taxonomic scope" value="Bacteria"/>
</dbReference>
<evidence type="ECO:0000313" key="1">
    <source>
        <dbReference type="EMBL" id="KRL65866.1"/>
    </source>
</evidence>
<dbReference type="STRING" id="1423815.FC27_GL001235"/>
<dbReference type="Proteomes" id="UP000051647">
    <property type="component" value="Unassembled WGS sequence"/>
</dbReference>